<sequence>MRLHPQIFDLDSEQERVCWALWSAVFVYIPTDFKTKLCMGYGFVNLTDGKNVQHFIEVFDGYSEWCHSSSSKVCKAIQSQTQGLAANIERYRNSPVMSDEVPESFKPALFVGGKQVPFPEPTKELPRIQHRFQRQ</sequence>
<name>A0ABN9SN94_9DINO</name>
<feature type="domain" description="Mei2-like C-terminal RNA recognition motif" evidence="1">
    <location>
        <begin position="26"/>
        <end position="91"/>
    </location>
</feature>
<comment type="caution">
    <text evidence="2">The sequence shown here is derived from an EMBL/GenBank/DDBJ whole genome shotgun (WGS) entry which is preliminary data.</text>
</comment>
<keyword evidence="3" id="KW-1185">Reference proteome</keyword>
<gene>
    <name evidence="2" type="ORF">PCOR1329_LOCUS31059</name>
</gene>
<accession>A0ABN9SN94</accession>
<proteinExistence type="predicted"/>
<protein>
    <recommendedName>
        <fullName evidence="1">Mei2-like C-terminal RNA recognition motif domain-containing protein</fullName>
    </recommendedName>
</protein>
<dbReference type="Pfam" id="PF04059">
    <property type="entry name" value="RRM_2"/>
    <property type="match status" value="1"/>
</dbReference>
<reference evidence="2" key="1">
    <citation type="submission" date="2023-10" db="EMBL/GenBank/DDBJ databases">
        <authorList>
            <person name="Chen Y."/>
            <person name="Shah S."/>
            <person name="Dougan E. K."/>
            <person name="Thang M."/>
            <person name="Chan C."/>
        </authorList>
    </citation>
    <scope>NUCLEOTIDE SEQUENCE [LARGE SCALE GENOMIC DNA]</scope>
</reference>
<organism evidence="2 3">
    <name type="scientific">Prorocentrum cordatum</name>
    <dbReference type="NCBI Taxonomy" id="2364126"/>
    <lineage>
        <taxon>Eukaryota</taxon>
        <taxon>Sar</taxon>
        <taxon>Alveolata</taxon>
        <taxon>Dinophyceae</taxon>
        <taxon>Prorocentrales</taxon>
        <taxon>Prorocentraceae</taxon>
        <taxon>Prorocentrum</taxon>
    </lineage>
</organism>
<dbReference type="EMBL" id="CAUYUJ010012114">
    <property type="protein sequence ID" value="CAK0833326.1"/>
    <property type="molecule type" value="Genomic_DNA"/>
</dbReference>
<dbReference type="Proteomes" id="UP001189429">
    <property type="component" value="Unassembled WGS sequence"/>
</dbReference>
<dbReference type="InterPro" id="IPR007201">
    <property type="entry name" value="Mei2-like_Rrm_C"/>
</dbReference>
<evidence type="ECO:0000313" key="2">
    <source>
        <dbReference type="EMBL" id="CAK0833326.1"/>
    </source>
</evidence>
<evidence type="ECO:0000313" key="3">
    <source>
        <dbReference type="Proteomes" id="UP001189429"/>
    </source>
</evidence>
<evidence type="ECO:0000259" key="1">
    <source>
        <dbReference type="Pfam" id="PF04059"/>
    </source>
</evidence>